<protein>
    <submittedName>
        <fullName evidence="1">Uncharacterized protein</fullName>
    </submittedName>
</protein>
<evidence type="ECO:0000313" key="1">
    <source>
        <dbReference type="EMBL" id="CDQ08840.1"/>
    </source>
</evidence>
<proteinExistence type="predicted"/>
<dbReference type="AlphaFoldDB" id="A0A060UK05"/>
<gene>
    <name evidence="2" type="ORF">AFERRI_10273</name>
    <name evidence="1" type="ORF">AFERRI_110004</name>
</gene>
<reference evidence="1" key="2">
    <citation type="submission" date="2014-07" db="EMBL/GenBank/DDBJ databases">
        <title>Initial genome analysis of the psychrotolerant acidophile Acidithiobacillus ferrivorans CF27: insights into iron and sulfur oxidation pathways and into biofilm formation.</title>
        <authorList>
            <person name="Talla E."/>
            <person name="Hedrich S."/>
            <person name="Mangenot S."/>
            <person name="Ji B."/>
            <person name="Johnson D.B."/>
            <person name="Barbe V."/>
            <person name="Bonnefoy V."/>
        </authorList>
    </citation>
    <scope>NUCLEOTIDE SEQUENCE [LARGE SCALE GENOMIC DNA]</scope>
    <source>
        <strain evidence="1">CF27</strain>
    </source>
</reference>
<sequence>MRIVAQRMPILGALQGIGFGHSA</sequence>
<dbReference type="EMBL" id="CCCS020000003">
    <property type="protein sequence ID" value="CDQ08840.1"/>
    <property type="molecule type" value="Genomic_DNA"/>
</dbReference>
<name>A0A060UK05_9PROT</name>
<dbReference type="Proteomes" id="UP000193925">
    <property type="component" value="Chromosome AFERRI"/>
</dbReference>
<dbReference type="EMBL" id="LT841305">
    <property type="protein sequence ID" value="SMH64240.1"/>
    <property type="molecule type" value="Genomic_DNA"/>
</dbReference>
<reference evidence="2 3" key="3">
    <citation type="submission" date="2017-03" db="EMBL/GenBank/DDBJ databases">
        <authorList>
            <person name="Regsiter A."/>
            <person name="William W."/>
        </authorList>
    </citation>
    <scope>NUCLEOTIDE SEQUENCE [LARGE SCALE GENOMIC DNA]</scope>
    <source>
        <strain evidence="2">PRJEB5721</strain>
    </source>
</reference>
<evidence type="ECO:0000313" key="3">
    <source>
        <dbReference type="Proteomes" id="UP000193925"/>
    </source>
</evidence>
<reference evidence="1" key="1">
    <citation type="submission" date="2014-03" db="EMBL/GenBank/DDBJ databases">
        <authorList>
            <person name="Genoscope - CEA"/>
        </authorList>
    </citation>
    <scope>NUCLEOTIDE SEQUENCE [LARGE SCALE GENOMIC DNA]</scope>
    <source>
        <strain evidence="1">CF27</strain>
    </source>
</reference>
<organism evidence="1">
    <name type="scientific">Acidithiobacillus ferrivorans</name>
    <dbReference type="NCBI Taxonomy" id="160808"/>
    <lineage>
        <taxon>Bacteria</taxon>
        <taxon>Pseudomonadati</taxon>
        <taxon>Pseudomonadota</taxon>
        <taxon>Acidithiobacillia</taxon>
        <taxon>Acidithiobacillales</taxon>
        <taxon>Acidithiobacillaceae</taxon>
        <taxon>Acidithiobacillus</taxon>
    </lineage>
</organism>
<keyword evidence="3" id="KW-1185">Reference proteome</keyword>
<evidence type="ECO:0000313" key="2">
    <source>
        <dbReference type="EMBL" id="SMH64240.1"/>
    </source>
</evidence>
<accession>A0A060UK05</accession>